<proteinExistence type="predicted"/>
<sequence>MDSRVLAQLAEYMELLHPSSYLVRWFASKSINMGRSIMIAILDKLYNLNPLRVQRGRADEQGFEFSFIRKGELRFPCSDVMSVS</sequence>
<evidence type="ECO:0000313" key="1">
    <source>
        <dbReference type="EMBL" id="KAJ1143843.1"/>
    </source>
</evidence>
<evidence type="ECO:0000313" key="2">
    <source>
        <dbReference type="Proteomes" id="UP001066276"/>
    </source>
</evidence>
<keyword evidence="2" id="KW-1185">Reference proteome</keyword>
<protein>
    <submittedName>
        <fullName evidence="1">Uncharacterized protein</fullName>
    </submittedName>
</protein>
<dbReference type="AlphaFoldDB" id="A0AAV7QUV5"/>
<name>A0AAV7QUV5_PLEWA</name>
<dbReference type="Proteomes" id="UP001066276">
    <property type="component" value="Chromosome 6"/>
</dbReference>
<accession>A0AAV7QUV5</accession>
<organism evidence="1 2">
    <name type="scientific">Pleurodeles waltl</name>
    <name type="common">Iberian ribbed newt</name>
    <dbReference type="NCBI Taxonomy" id="8319"/>
    <lineage>
        <taxon>Eukaryota</taxon>
        <taxon>Metazoa</taxon>
        <taxon>Chordata</taxon>
        <taxon>Craniata</taxon>
        <taxon>Vertebrata</taxon>
        <taxon>Euteleostomi</taxon>
        <taxon>Amphibia</taxon>
        <taxon>Batrachia</taxon>
        <taxon>Caudata</taxon>
        <taxon>Salamandroidea</taxon>
        <taxon>Salamandridae</taxon>
        <taxon>Pleurodelinae</taxon>
        <taxon>Pleurodeles</taxon>
    </lineage>
</organism>
<comment type="caution">
    <text evidence="1">The sequence shown here is derived from an EMBL/GenBank/DDBJ whole genome shotgun (WGS) entry which is preliminary data.</text>
</comment>
<dbReference type="EMBL" id="JANPWB010000010">
    <property type="protein sequence ID" value="KAJ1143843.1"/>
    <property type="molecule type" value="Genomic_DNA"/>
</dbReference>
<reference evidence="1" key="1">
    <citation type="journal article" date="2022" name="bioRxiv">
        <title>Sequencing and chromosome-scale assembly of the giantPleurodeles waltlgenome.</title>
        <authorList>
            <person name="Brown T."/>
            <person name="Elewa A."/>
            <person name="Iarovenko S."/>
            <person name="Subramanian E."/>
            <person name="Araus A.J."/>
            <person name="Petzold A."/>
            <person name="Susuki M."/>
            <person name="Suzuki K.-i.T."/>
            <person name="Hayashi T."/>
            <person name="Toyoda A."/>
            <person name="Oliveira C."/>
            <person name="Osipova E."/>
            <person name="Leigh N.D."/>
            <person name="Simon A."/>
            <person name="Yun M.H."/>
        </authorList>
    </citation>
    <scope>NUCLEOTIDE SEQUENCE</scope>
    <source>
        <strain evidence="1">20211129_DDA</strain>
        <tissue evidence="1">Liver</tissue>
    </source>
</reference>
<gene>
    <name evidence="1" type="ORF">NDU88_010145</name>
</gene>